<name>A0ACB7TFU3_HYAAI</name>
<gene>
    <name evidence="1" type="ORF">HPB50_006500</name>
</gene>
<reference evidence="1" key="1">
    <citation type="submission" date="2020-05" db="EMBL/GenBank/DDBJ databases">
        <title>Large-scale comparative analyses of tick genomes elucidate their genetic diversity and vector capacities.</title>
        <authorList>
            <person name="Jia N."/>
            <person name="Wang J."/>
            <person name="Shi W."/>
            <person name="Du L."/>
            <person name="Sun Y."/>
            <person name="Zhan W."/>
            <person name="Jiang J."/>
            <person name="Wang Q."/>
            <person name="Zhang B."/>
            <person name="Ji P."/>
            <person name="Sakyi L.B."/>
            <person name="Cui X."/>
            <person name="Yuan T."/>
            <person name="Jiang B."/>
            <person name="Yang W."/>
            <person name="Lam T.T.-Y."/>
            <person name="Chang Q."/>
            <person name="Ding S."/>
            <person name="Wang X."/>
            <person name="Zhu J."/>
            <person name="Ruan X."/>
            <person name="Zhao L."/>
            <person name="Wei J."/>
            <person name="Que T."/>
            <person name="Du C."/>
            <person name="Cheng J."/>
            <person name="Dai P."/>
            <person name="Han X."/>
            <person name="Huang E."/>
            <person name="Gao Y."/>
            <person name="Liu J."/>
            <person name="Shao H."/>
            <person name="Ye R."/>
            <person name="Li L."/>
            <person name="Wei W."/>
            <person name="Wang X."/>
            <person name="Wang C."/>
            <person name="Yang T."/>
            <person name="Huo Q."/>
            <person name="Li W."/>
            <person name="Guo W."/>
            <person name="Chen H."/>
            <person name="Zhou L."/>
            <person name="Ni X."/>
            <person name="Tian J."/>
            <person name="Zhou Y."/>
            <person name="Sheng Y."/>
            <person name="Liu T."/>
            <person name="Pan Y."/>
            <person name="Xia L."/>
            <person name="Li J."/>
            <person name="Zhao F."/>
            <person name="Cao W."/>
        </authorList>
    </citation>
    <scope>NUCLEOTIDE SEQUENCE</scope>
    <source>
        <strain evidence="1">Hyas-2018</strain>
    </source>
</reference>
<protein>
    <submittedName>
        <fullName evidence="1">Uncharacterized protein</fullName>
    </submittedName>
</protein>
<evidence type="ECO:0000313" key="1">
    <source>
        <dbReference type="EMBL" id="KAH6944973.1"/>
    </source>
</evidence>
<proteinExistence type="predicted"/>
<comment type="caution">
    <text evidence="1">The sequence shown here is derived from an EMBL/GenBank/DDBJ whole genome shotgun (WGS) entry which is preliminary data.</text>
</comment>
<sequence length="59" mass="6848">MQCGACFVKIGVMWKTLPEPEVYSVMLEMEQRNPLQPLADFPCQRSRTLCKSSLQFSFF</sequence>
<organism evidence="1 2">
    <name type="scientific">Hyalomma asiaticum</name>
    <name type="common">Tick</name>
    <dbReference type="NCBI Taxonomy" id="266040"/>
    <lineage>
        <taxon>Eukaryota</taxon>
        <taxon>Metazoa</taxon>
        <taxon>Ecdysozoa</taxon>
        <taxon>Arthropoda</taxon>
        <taxon>Chelicerata</taxon>
        <taxon>Arachnida</taxon>
        <taxon>Acari</taxon>
        <taxon>Parasitiformes</taxon>
        <taxon>Ixodida</taxon>
        <taxon>Ixodoidea</taxon>
        <taxon>Ixodidae</taxon>
        <taxon>Hyalomminae</taxon>
        <taxon>Hyalomma</taxon>
    </lineage>
</organism>
<dbReference type="EMBL" id="CM023481">
    <property type="protein sequence ID" value="KAH6944973.1"/>
    <property type="molecule type" value="Genomic_DNA"/>
</dbReference>
<evidence type="ECO:0000313" key="2">
    <source>
        <dbReference type="Proteomes" id="UP000821845"/>
    </source>
</evidence>
<dbReference type="Proteomes" id="UP000821845">
    <property type="component" value="Chromosome 1"/>
</dbReference>
<accession>A0ACB7TFU3</accession>
<keyword evidence="2" id="KW-1185">Reference proteome</keyword>